<protein>
    <recommendedName>
        <fullName evidence="2">DUF4220 domain-containing protein</fullName>
    </recommendedName>
</protein>
<feature type="transmembrane region" description="Helical" evidence="1">
    <location>
        <begin position="72"/>
        <end position="93"/>
    </location>
</feature>
<feature type="transmembrane region" description="Helical" evidence="1">
    <location>
        <begin position="199"/>
        <end position="222"/>
    </location>
</feature>
<reference evidence="3" key="1">
    <citation type="submission" date="2018-08" db="EMBL/GenBank/DDBJ databases">
        <authorList>
            <person name="Rossello M."/>
        </authorList>
    </citation>
    <scope>NUCLEOTIDE SEQUENCE [LARGE SCALE GENOMIC DNA]</scope>
    <source>
        <strain evidence="3">cv. Chinese Spring</strain>
    </source>
</reference>
<dbReference type="Pfam" id="PF04578">
    <property type="entry name" value="DUF594"/>
    <property type="match status" value="1"/>
</dbReference>
<feature type="transmembrane region" description="Helical" evidence="1">
    <location>
        <begin position="395"/>
        <end position="415"/>
    </location>
</feature>
<dbReference type="OrthoDB" id="685299at2759"/>
<keyword evidence="1" id="KW-0812">Transmembrane</keyword>
<dbReference type="EnsemblPlants" id="TraesCS2D02G085400.1">
    <property type="protein sequence ID" value="TraesCS2D02G085400.1.cds1"/>
    <property type="gene ID" value="TraesCS2D02G085400"/>
</dbReference>
<dbReference type="AlphaFoldDB" id="A0A3B6D6Q5"/>
<evidence type="ECO:0000313" key="3">
    <source>
        <dbReference type="EnsemblPlants" id="TraesCS2D02G085400.1.cds1"/>
    </source>
</evidence>
<name>A0A3B6D6Q5_WHEAT</name>
<dbReference type="Proteomes" id="UP000019116">
    <property type="component" value="Chromosome 2D"/>
</dbReference>
<feature type="transmembrane region" description="Helical" evidence="1">
    <location>
        <begin position="442"/>
        <end position="464"/>
    </location>
</feature>
<sequence>MGTLPSINTQTPPLIPVQTSCTTGNMDTSSTIQSAVEAARVPGLSVASAVLAILVVALSTYSRRCRHPVLRFVVWGASAAFIPLTSSAISALLGERKALQGCQGRPGCQKVENGKDSPEVQTMWTLLLWSVLIVIIKGNADAAAASAAAASASPSSGDVSVDGQKVRTPVELLFMYAWVACLIVMCIPEAGWLKFEGKAIFIVFFLLGFAKVVLKLVVFLMASSSYAVGKNARLVSGYMAQLVEDGAEEGNSHVPPYVVVGESKEHVEEKPQGYRIKSDALKNKLSTLVTLNRVWWLSDHGNGLLAKRRELRDLCLSFSLFKSLRRQLSGYPLAEAGSSNAVDFVLRGMDAAAGDGKGGTDTDRVFRVLVDELWFASDFYYSPLPLCSFSGWCAVLNYILSVLIIAGAIGVGVVYHDKRVIAFTPGPARNAPAPDPASYQKAYYFITLFLLLAAVLTEACEIIAGVCSNWTKMALLGHYIRFRSGTPGRCTDAALDTVLRLRPAKRWSDKIGQNSVLEPRRFGRRSGLFSEKLYGRAGLMRSVEVSPAVKDAVLRSLKSSYGGLDKGSTPAAHRVGLGGKVDSWAWPAIDAGSGTSSTTEHILACHIASRLFEMKYSHTACPGSAAADMTAACHLSYYCAYLLAAAPGLLPDSPAWTDKRYKEVVADVKAALGKDDDGASETSQRYERLLKELGATSRDEVLQRGAELGRRLVEAYAEDEAAAWRFLSDFWSEMVLFVAPSKNVKGHVEAMGRGGEFVTLVWTLLMHAGVTDRPGTADGSGVP</sequence>
<dbReference type="OMA" id="WIYHREI"/>
<feature type="transmembrane region" description="Helical" evidence="1">
    <location>
        <begin position="173"/>
        <end position="193"/>
    </location>
</feature>
<feature type="transmembrane region" description="Helical" evidence="1">
    <location>
        <begin position="41"/>
        <end position="60"/>
    </location>
</feature>
<reference evidence="3" key="2">
    <citation type="submission" date="2018-10" db="UniProtKB">
        <authorList>
            <consortium name="EnsemblPlants"/>
        </authorList>
    </citation>
    <scope>IDENTIFICATION</scope>
</reference>
<feature type="domain" description="DUF4220" evidence="2">
    <location>
        <begin position="75"/>
        <end position="518"/>
    </location>
</feature>
<evidence type="ECO:0000259" key="2">
    <source>
        <dbReference type="Pfam" id="PF13968"/>
    </source>
</evidence>
<accession>A0A3B6D6Q5</accession>
<dbReference type="Gramene" id="TraesCS2D02G085400.1">
    <property type="protein sequence ID" value="TraesCS2D02G085400.1.cds1"/>
    <property type="gene ID" value="TraesCS2D02G085400"/>
</dbReference>
<dbReference type="PANTHER" id="PTHR31325">
    <property type="entry name" value="OS01G0798800 PROTEIN-RELATED"/>
    <property type="match status" value="1"/>
</dbReference>
<evidence type="ECO:0000256" key="1">
    <source>
        <dbReference type="SAM" id="Phobius"/>
    </source>
</evidence>
<dbReference type="InterPro" id="IPR025315">
    <property type="entry name" value="DUF4220"/>
</dbReference>
<proteinExistence type="predicted"/>
<keyword evidence="4" id="KW-1185">Reference proteome</keyword>
<organism evidence="3">
    <name type="scientific">Triticum aestivum</name>
    <name type="common">Wheat</name>
    <dbReference type="NCBI Taxonomy" id="4565"/>
    <lineage>
        <taxon>Eukaryota</taxon>
        <taxon>Viridiplantae</taxon>
        <taxon>Streptophyta</taxon>
        <taxon>Embryophyta</taxon>
        <taxon>Tracheophyta</taxon>
        <taxon>Spermatophyta</taxon>
        <taxon>Magnoliopsida</taxon>
        <taxon>Liliopsida</taxon>
        <taxon>Poales</taxon>
        <taxon>Poaceae</taxon>
        <taxon>BOP clade</taxon>
        <taxon>Pooideae</taxon>
        <taxon>Triticodae</taxon>
        <taxon>Triticeae</taxon>
        <taxon>Triticinae</taxon>
        <taxon>Triticum</taxon>
    </lineage>
</organism>
<dbReference type="STRING" id="4565.A0A3B6D6Q5"/>
<evidence type="ECO:0000313" key="4">
    <source>
        <dbReference type="Proteomes" id="UP000019116"/>
    </source>
</evidence>
<keyword evidence="1" id="KW-0472">Membrane</keyword>
<dbReference type="InterPro" id="IPR007658">
    <property type="entry name" value="DUF594"/>
</dbReference>
<dbReference type="Gramene" id="TraesCS2D03G0170100.1">
    <property type="protein sequence ID" value="TraesCS2D03G0170100.1.CDS1"/>
    <property type="gene ID" value="TraesCS2D03G0170100"/>
</dbReference>
<keyword evidence="1" id="KW-1133">Transmembrane helix</keyword>
<dbReference type="Pfam" id="PF13968">
    <property type="entry name" value="DUF4220"/>
    <property type="match status" value="1"/>
</dbReference>